<comment type="caution">
    <text evidence="5">The sequence shown here is derived from an EMBL/GenBank/DDBJ whole genome shotgun (WGS) entry which is preliminary data.</text>
</comment>
<dbReference type="PANTHER" id="PTHR40447">
    <property type="entry name" value="ANAEROBIC SULFITE REDUCTASE SUBUNIT A"/>
    <property type="match status" value="1"/>
</dbReference>
<accession>A0A354YX79</accession>
<evidence type="ECO:0000256" key="1">
    <source>
        <dbReference type="ARBA" id="ARBA00022723"/>
    </source>
</evidence>
<dbReference type="Pfam" id="PF17179">
    <property type="entry name" value="Fer4_22"/>
    <property type="match status" value="1"/>
</dbReference>
<evidence type="ECO:0000256" key="3">
    <source>
        <dbReference type="ARBA" id="ARBA00023014"/>
    </source>
</evidence>
<evidence type="ECO:0000313" key="6">
    <source>
        <dbReference type="Proteomes" id="UP000263273"/>
    </source>
</evidence>
<dbReference type="PANTHER" id="PTHR40447:SF1">
    <property type="entry name" value="ANAEROBIC SULFITE REDUCTASE SUBUNIT A"/>
    <property type="match status" value="1"/>
</dbReference>
<dbReference type="STRING" id="378794.GCA_001570625_01692"/>
<dbReference type="GO" id="GO:0046872">
    <property type="term" value="F:metal ion binding"/>
    <property type="evidence" value="ECO:0007669"/>
    <property type="project" value="UniProtKB-KW"/>
</dbReference>
<keyword evidence="2" id="KW-0408">Iron</keyword>
<dbReference type="PROSITE" id="PS00198">
    <property type="entry name" value="4FE4S_FER_1"/>
    <property type="match status" value="1"/>
</dbReference>
<feature type="domain" description="4Fe-4S ferredoxin-type" evidence="4">
    <location>
        <begin position="300"/>
        <end position="328"/>
    </location>
</feature>
<dbReference type="GO" id="GO:0051536">
    <property type="term" value="F:iron-sulfur cluster binding"/>
    <property type="evidence" value="ECO:0007669"/>
    <property type="project" value="UniProtKB-KW"/>
</dbReference>
<dbReference type="InterPro" id="IPR009051">
    <property type="entry name" value="Helical_ferredxn"/>
</dbReference>
<dbReference type="AlphaFoldDB" id="A0A354YX79"/>
<organism evidence="5 6">
    <name type="scientific">Syntrophomonas wolfei</name>
    <dbReference type="NCBI Taxonomy" id="863"/>
    <lineage>
        <taxon>Bacteria</taxon>
        <taxon>Bacillati</taxon>
        <taxon>Bacillota</taxon>
        <taxon>Clostridia</taxon>
        <taxon>Eubacteriales</taxon>
        <taxon>Syntrophomonadaceae</taxon>
        <taxon>Syntrophomonas</taxon>
    </lineage>
</organism>
<dbReference type="Gene3D" id="1.10.1060.10">
    <property type="entry name" value="Alpha-helical ferredoxin"/>
    <property type="match status" value="1"/>
</dbReference>
<gene>
    <name evidence="5" type="ORF">DDZ44_07760</name>
</gene>
<protein>
    <submittedName>
        <fullName evidence="5">4Fe-4S ferredoxin</fullName>
    </submittedName>
</protein>
<evidence type="ECO:0000256" key="2">
    <source>
        <dbReference type="ARBA" id="ARBA00023004"/>
    </source>
</evidence>
<dbReference type="InterPro" id="IPR017900">
    <property type="entry name" value="4Fe4S_Fe_S_CS"/>
</dbReference>
<dbReference type="EMBL" id="DNZF01000171">
    <property type="protein sequence ID" value="HBK53814.1"/>
    <property type="molecule type" value="Genomic_DNA"/>
</dbReference>
<dbReference type="RefSeq" id="WP_061214165.1">
    <property type="nucleotide sequence ID" value="NZ_DHSN01000042.1"/>
</dbReference>
<reference evidence="5 6" key="1">
    <citation type="journal article" date="2018" name="Nat. Biotechnol.">
        <title>A standardized bacterial taxonomy based on genome phylogeny substantially revises the tree of life.</title>
        <authorList>
            <person name="Parks D.H."/>
            <person name="Chuvochina M."/>
            <person name="Waite D.W."/>
            <person name="Rinke C."/>
            <person name="Skarshewski A."/>
            <person name="Chaumeil P.A."/>
            <person name="Hugenholtz P."/>
        </authorList>
    </citation>
    <scope>NUCLEOTIDE SEQUENCE [LARGE SCALE GENOMIC DNA]</scope>
    <source>
        <strain evidence="5">UBA10948</strain>
    </source>
</reference>
<evidence type="ECO:0000313" key="5">
    <source>
        <dbReference type="EMBL" id="HBK53814.1"/>
    </source>
</evidence>
<keyword evidence="3" id="KW-0411">Iron-sulfur</keyword>
<evidence type="ECO:0000259" key="4">
    <source>
        <dbReference type="PROSITE" id="PS51379"/>
    </source>
</evidence>
<dbReference type="InterPro" id="IPR017896">
    <property type="entry name" value="4Fe4S_Fe-S-bd"/>
</dbReference>
<proteinExistence type="predicted"/>
<keyword evidence="1" id="KW-0479">Metal-binding</keyword>
<dbReference type="PROSITE" id="PS51379">
    <property type="entry name" value="4FE4S_FER_2"/>
    <property type="match status" value="2"/>
</dbReference>
<dbReference type="Proteomes" id="UP000263273">
    <property type="component" value="Unassembled WGS sequence"/>
</dbReference>
<sequence length="339" mass="38204">MKVLNKNKLPAVFDKLAQQSELFVPLQKKEQSGFYSWKSFDQASDQLALDLLNVYLPPKQVLLPQTEKMYSFRQEEGGVAISEVYEESQARVIFGIRACDLQAINCLDQAFLTRGFVDEFYKARRDNTTIVASACYKPGANCFCSSMGVNPLEPAGADAIIRDTGTEYFIWEARTPAGEELSRQLAEFLEEKELPLPQSQAFERQVDMEGVAEKLSQVFSSPLWEELSDACQTCGICTYLCPSCYCFDIQVKNQGEAGYRFRCWDSCMYGEYTLMAGGHNPRASATERFRNRFLHKLEFFNERYGMPLCTGCGRCIIACPAGIDISKIITAAKEAEWSA</sequence>
<name>A0A354YX79_9FIRM</name>
<feature type="domain" description="4Fe-4S ferredoxin-type" evidence="4">
    <location>
        <begin position="220"/>
        <end position="252"/>
    </location>
</feature>
<dbReference type="SUPFAM" id="SSF46548">
    <property type="entry name" value="alpha-helical ferredoxin"/>
    <property type="match status" value="1"/>
</dbReference>